<feature type="domain" description="Galectin" evidence="4">
    <location>
        <begin position="117"/>
        <end position="248"/>
    </location>
</feature>
<dbReference type="EMBL" id="JAWDGP010005553">
    <property type="protein sequence ID" value="KAK3756134.1"/>
    <property type="molecule type" value="Genomic_DNA"/>
</dbReference>
<gene>
    <name evidence="5" type="ORF">RRG08_038153</name>
</gene>
<dbReference type="SMART" id="SM00908">
    <property type="entry name" value="Gal-bind_lectin"/>
    <property type="match status" value="1"/>
</dbReference>
<dbReference type="Pfam" id="PF00337">
    <property type="entry name" value="Gal-bind_lectin"/>
    <property type="match status" value="1"/>
</dbReference>
<reference evidence="5" key="1">
    <citation type="journal article" date="2023" name="G3 (Bethesda)">
        <title>A reference genome for the long-term kleptoplast-retaining sea slug Elysia crispata morphotype clarki.</title>
        <authorList>
            <person name="Eastman K.E."/>
            <person name="Pendleton A.L."/>
            <person name="Shaikh M.A."/>
            <person name="Suttiyut T."/>
            <person name="Ogas R."/>
            <person name="Tomko P."/>
            <person name="Gavelis G."/>
            <person name="Widhalm J.R."/>
            <person name="Wisecaver J.H."/>
        </authorList>
    </citation>
    <scope>NUCLEOTIDE SEQUENCE</scope>
    <source>
        <strain evidence="5">ECLA1</strain>
    </source>
</reference>
<dbReference type="AlphaFoldDB" id="A0AAE1D3M8"/>
<evidence type="ECO:0000313" key="5">
    <source>
        <dbReference type="EMBL" id="KAK3756134.1"/>
    </source>
</evidence>
<accession>A0AAE1D3M8</accession>
<sequence>MAGLFYCMCFFALAVSAYGGCDVKPQPTNFTPGKISGRSCQDVSSREITAAQCAMMCLYTQGYQGYRCAGASFSCLNETCQCLLCDGFEEVDFSAMNTSFYLNGRVLGQNVNIPPFKEFALEGGLVVGQIIRASLKLLSGKTTLQFMIPPQDIPMLIDMRSFNGQVVRNSFLLGEWGSEEVNDMTSTIASGKEINFLCIVRADAFIVYFDSTFVFKFDHRSYDFSSMTIFKVMGEGDLGKHPIGYCSKISDRLSSLGDIPSSIPHYIYNIFLACSEQLSPSPSSPDLAIDSIKLATLE</sequence>
<dbReference type="GO" id="GO:0030246">
    <property type="term" value="F:carbohydrate binding"/>
    <property type="evidence" value="ECO:0007669"/>
    <property type="project" value="UniProtKB-UniRule"/>
</dbReference>
<evidence type="ECO:0000256" key="3">
    <source>
        <dbReference type="SAM" id="SignalP"/>
    </source>
</evidence>
<keyword evidence="1 2" id="KW-0430">Lectin</keyword>
<dbReference type="SUPFAM" id="SSF49899">
    <property type="entry name" value="Concanavalin A-like lectins/glucanases"/>
    <property type="match status" value="1"/>
</dbReference>
<dbReference type="Proteomes" id="UP001283361">
    <property type="component" value="Unassembled WGS sequence"/>
</dbReference>
<feature type="signal peptide" evidence="3">
    <location>
        <begin position="1"/>
        <end position="19"/>
    </location>
</feature>
<evidence type="ECO:0000256" key="1">
    <source>
        <dbReference type="ARBA" id="ARBA00022734"/>
    </source>
</evidence>
<feature type="chain" id="PRO_5042132464" description="Galectin" evidence="3">
    <location>
        <begin position="20"/>
        <end position="298"/>
    </location>
</feature>
<comment type="caution">
    <text evidence="5">The sequence shown here is derived from an EMBL/GenBank/DDBJ whole genome shotgun (WGS) entry which is preliminary data.</text>
</comment>
<dbReference type="PROSITE" id="PS51304">
    <property type="entry name" value="GALECTIN"/>
    <property type="match status" value="1"/>
</dbReference>
<protein>
    <recommendedName>
        <fullName evidence="2">Galectin</fullName>
    </recommendedName>
</protein>
<dbReference type="InterPro" id="IPR013320">
    <property type="entry name" value="ConA-like_dom_sf"/>
</dbReference>
<organism evidence="5 6">
    <name type="scientific">Elysia crispata</name>
    <name type="common">lettuce slug</name>
    <dbReference type="NCBI Taxonomy" id="231223"/>
    <lineage>
        <taxon>Eukaryota</taxon>
        <taxon>Metazoa</taxon>
        <taxon>Spiralia</taxon>
        <taxon>Lophotrochozoa</taxon>
        <taxon>Mollusca</taxon>
        <taxon>Gastropoda</taxon>
        <taxon>Heterobranchia</taxon>
        <taxon>Euthyneura</taxon>
        <taxon>Panpulmonata</taxon>
        <taxon>Sacoglossa</taxon>
        <taxon>Placobranchoidea</taxon>
        <taxon>Plakobranchidae</taxon>
        <taxon>Elysia</taxon>
    </lineage>
</organism>
<name>A0AAE1D3M8_9GAST</name>
<evidence type="ECO:0000259" key="4">
    <source>
        <dbReference type="PROSITE" id="PS51304"/>
    </source>
</evidence>
<dbReference type="InterPro" id="IPR001079">
    <property type="entry name" value="Galectin_CRD"/>
</dbReference>
<keyword evidence="6" id="KW-1185">Reference proteome</keyword>
<keyword evidence="3" id="KW-0732">Signal</keyword>
<proteinExistence type="predicted"/>
<dbReference type="SMART" id="SM00276">
    <property type="entry name" value="GLECT"/>
    <property type="match status" value="1"/>
</dbReference>
<evidence type="ECO:0000256" key="2">
    <source>
        <dbReference type="RuleBase" id="RU102079"/>
    </source>
</evidence>
<dbReference type="Gene3D" id="2.60.120.200">
    <property type="match status" value="1"/>
</dbReference>
<evidence type="ECO:0000313" key="6">
    <source>
        <dbReference type="Proteomes" id="UP001283361"/>
    </source>
</evidence>